<name>W6R5L1_PENRF</name>
<reference evidence="2" key="1">
    <citation type="journal article" date="2014" name="Nat. Commun.">
        <title>Multiple recent horizontal transfers of a large genomic region in cheese making fungi.</title>
        <authorList>
            <person name="Cheeseman K."/>
            <person name="Ropars J."/>
            <person name="Renault P."/>
            <person name="Dupont J."/>
            <person name="Gouzy J."/>
            <person name="Branca A."/>
            <person name="Abraham A.L."/>
            <person name="Ceppi M."/>
            <person name="Conseiller E."/>
            <person name="Debuchy R."/>
            <person name="Malagnac F."/>
            <person name="Goarin A."/>
            <person name="Silar P."/>
            <person name="Lacoste S."/>
            <person name="Sallet E."/>
            <person name="Bensimon A."/>
            <person name="Giraud T."/>
            <person name="Brygoo Y."/>
        </authorList>
    </citation>
    <scope>NUCLEOTIDE SEQUENCE [LARGE SCALE GENOMIC DNA]</scope>
    <source>
        <strain evidence="2">FM164</strain>
    </source>
</reference>
<feature type="signal peptide" evidence="1">
    <location>
        <begin position="1"/>
        <end position="16"/>
    </location>
</feature>
<evidence type="ECO:0000313" key="2">
    <source>
        <dbReference type="EMBL" id="CDM37102.1"/>
    </source>
</evidence>
<dbReference type="EMBL" id="HG792020">
    <property type="protein sequence ID" value="CDM37102.1"/>
    <property type="molecule type" value="Genomic_DNA"/>
</dbReference>
<feature type="chain" id="PRO_5004880721" evidence="1">
    <location>
        <begin position="17"/>
        <end position="50"/>
    </location>
</feature>
<evidence type="ECO:0000313" key="3">
    <source>
        <dbReference type="Proteomes" id="UP000030686"/>
    </source>
</evidence>
<dbReference type="Proteomes" id="UP000030686">
    <property type="component" value="Unassembled WGS sequence"/>
</dbReference>
<proteinExistence type="predicted"/>
<sequence length="50" mass="5445">MALCLWLVHACGCADLDYTFSSGPRETPGYDNRDDAVEFCCRGPCGVLIC</sequence>
<gene>
    <name evidence="2" type="ORF">PROQFM164_S06g000062</name>
</gene>
<accession>W6R5L1</accession>
<dbReference type="AlphaFoldDB" id="W6R5L1"/>
<keyword evidence="1" id="KW-0732">Signal</keyword>
<organism evidence="2 3">
    <name type="scientific">Penicillium roqueforti (strain FM164)</name>
    <dbReference type="NCBI Taxonomy" id="1365484"/>
    <lineage>
        <taxon>Eukaryota</taxon>
        <taxon>Fungi</taxon>
        <taxon>Dikarya</taxon>
        <taxon>Ascomycota</taxon>
        <taxon>Pezizomycotina</taxon>
        <taxon>Eurotiomycetes</taxon>
        <taxon>Eurotiomycetidae</taxon>
        <taxon>Eurotiales</taxon>
        <taxon>Aspergillaceae</taxon>
        <taxon>Penicillium</taxon>
    </lineage>
</organism>
<keyword evidence="3" id="KW-1185">Reference proteome</keyword>
<protein>
    <submittedName>
        <fullName evidence="2">Uncharacterized protein</fullName>
    </submittedName>
</protein>
<evidence type="ECO:0000256" key="1">
    <source>
        <dbReference type="SAM" id="SignalP"/>
    </source>
</evidence>